<protein>
    <recommendedName>
        <fullName evidence="4">SPOR domain-containing protein</fullName>
    </recommendedName>
</protein>
<feature type="compositionally biased region" description="Basic and acidic residues" evidence="1">
    <location>
        <begin position="375"/>
        <end position="385"/>
    </location>
</feature>
<dbReference type="Proteomes" id="UP000435357">
    <property type="component" value="Unassembled WGS sequence"/>
</dbReference>
<dbReference type="AlphaFoldDB" id="A0A6N6M9N2"/>
<reference evidence="2 3" key="1">
    <citation type="submission" date="2019-09" db="EMBL/GenBank/DDBJ databases">
        <title>Genomes of Cryomorphaceae.</title>
        <authorList>
            <person name="Bowman J.P."/>
        </authorList>
    </citation>
    <scope>NUCLEOTIDE SEQUENCE [LARGE SCALE GENOMIC DNA]</scope>
    <source>
        <strain evidence="2 3">KCTC 52047</strain>
    </source>
</reference>
<dbReference type="EMBL" id="WACR01000001">
    <property type="protein sequence ID" value="KAB1065922.1"/>
    <property type="molecule type" value="Genomic_DNA"/>
</dbReference>
<sequence>MFKFLLLPLQILLVAGITSVVSKSITITQEAPDRIDTMSSCTVSVTVNKGDVEGFAKFQHLFPYGVEIEPIETKGATFTYAQRKMKLIWMALPEEESFTVKYKLTVTDPYVVEVDLGGTFSYLEENKRMTYTVPTEKLNVGPSEEELKKQRNPYAYVYREVEDLGDNRYKIKINVNSQYLDGFGKIQDVVPYKATAEANNKNESVFSQVDEKVKFVWMSLPENDTFSVSYTVDLSETESKNVDDISGELSFLHENKTQKAEIMSEPPSGEEEQQMLASNETPAEEETSTEEAATEQKQEQEEELPKEEETQPQSEPETEEAVAEKPAKEGSDREEKKQKPKTEQQISDEELADKYLTEDQKTDESTTPDNSSVAETKEQGEKEKITSVQDPVKGIEYRVQILAGHNNVKAPYIEKKYNFNNQFFMENHQGWIKYTTGSFGIYKQARDGRENIKSSFNFPGPFVVAYNEGDRITVQEALMITNQKWVQ</sequence>
<evidence type="ECO:0000313" key="3">
    <source>
        <dbReference type="Proteomes" id="UP000435357"/>
    </source>
</evidence>
<gene>
    <name evidence="2" type="ORF">F3059_00165</name>
</gene>
<feature type="compositionally biased region" description="Basic and acidic residues" evidence="1">
    <location>
        <begin position="352"/>
        <end position="364"/>
    </location>
</feature>
<feature type="region of interest" description="Disordered" evidence="1">
    <location>
        <begin position="250"/>
        <end position="387"/>
    </location>
</feature>
<dbReference type="RefSeq" id="WP_151165910.1">
    <property type="nucleotide sequence ID" value="NZ_WACR01000001.1"/>
</dbReference>
<organism evidence="2 3">
    <name type="scientific">Salibacter halophilus</name>
    <dbReference type="NCBI Taxonomy" id="1803916"/>
    <lineage>
        <taxon>Bacteria</taxon>
        <taxon>Pseudomonadati</taxon>
        <taxon>Bacteroidota</taxon>
        <taxon>Flavobacteriia</taxon>
        <taxon>Flavobacteriales</taxon>
        <taxon>Salibacteraceae</taxon>
        <taxon>Salibacter</taxon>
    </lineage>
</organism>
<evidence type="ECO:0000313" key="2">
    <source>
        <dbReference type="EMBL" id="KAB1065922.1"/>
    </source>
</evidence>
<evidence type="ECO:0008006" key="4">
    <source>
        <dbReference type="Google" id="ProtNLM"/>
    </source>
</evidence>
<comment type="caution">
    <text evidence="2">The sequence shown here is derived from an EMBL/GenBank/DDBJ whole genome shotgun (WGS) entry which is preliminary data.</text>
</comment>
<proteinExistence type="predicted"/>
<feature type="compositionally biased region" description="Acidic residues" evidence="1">
    <location>
        <begin position="282"/>
        <end position="293"/>
    </location>
</feature>
<accession>A0A6N6M9N2</accession>
<feature type="compositionally biased region" description="Basic and acidic residues" evidence="1">
    <location>
        <begin position="322"/>
        <end position="342"/>
    </location>
</feature>
<evidence type="ECO:0000256" key="1">
    <source>
        <dbReference type="SAM" id="MobiDB-lite"/>
    </source>
</evidence>
<dbReference type="OrthoDB" id="1119072at2"/>
<feature type="compositionally biased region" description="Polar residues" evidence="1">
    <location>
        <begin position="365"/>
        <end position="374"/>
    </location>
</feature>
<name>A0A6N6M9N2_9FLAO</name>
<keyword evidence="3" id="KW-1185">Reference proteome</keyword>